<dbReference type="GO" id="GO:0019901">
    <property type="term" value="F:protein kinase binding"/>
    <property type="evidence" value="ECO:0007669"/>
    <property type="project" value="InterPro"/>
</dbReference>
<dbReference type="OrthoDB" id="10250320at2759"/>
<feature type="region of interest" description="Disordered" evidence="1">
    <location>
        <begin position="482"/>
        <end position="501"/>
    </location>
</feature>
<dbReference type="PANTHER" id="PTHR15615:SF10">
    <property type="entry name" value="PHO85 CYCLIN-2-RELATED"/>
    <property type="match status" value="1"/>
</dbReference>
<feature type="compositionally biased region" description="Low complexity" evidence="1">
    <location>
        <begin position="456"/>
        <end position="471"/>
    </location>
</feature>
<proteinExistence type="predicted"/>
<dbReference type="EMBL" id="JANBUL010000185">
    <property type="protein sequence ID" value="KAJ2779266.1"/>
    <property type="molecule type" value="Genomic_DNA"/>
</dbReference>
<reference evidence="3" key="1">
    <citation type="submission" date="2022-07" db="EMBL/GenBank/DDBJ databases">
        <title>Phylogenomic reconstructions and comparative analyses of Kickxellomycotina fungi.</title>
        <authorList>
            <person name="Reynolds N.K."/>
            <person name="Stajich J.E."/>
            <person name="Barry K."/>
            <person name="Grigoriev I.V."/>
            <person name="Crous P."/>
            <person name="Smith M.E."/>
        </authorList>
    </citation>
    <scope>NUCLEOTIDE SEQUENCE</scope>
    <source>
        <strain evidence="3">NBRC 105414</strain>
    </source>
</reference>
<dbReference type="PANTHER" id="PTHR15615">
    <property type="match status" value="1"/>
</dbReference>
<dbReference type="InterPro" id="IPR036915">
    <property type="entry name" value="Cyclin-like_sf"/>
</dbReference>
<feature type="compositionally biased region" description="Low complexity" evidence="1">
    <location>
        <begin position="689"/>
        <end position="702"/>
    </location>
</feature>
<evidence type="ECO:0000313" key="3">
    <source>
        <dbReference type="EMBL" id="KAJ2779266.1"/>
    </source>
</evidence>
<feature type="compositionally biased region" description="Low complexity" evidence="1">
    <location>
        <begin position="216"/>
        <end position="226"/>
    </location>
</feature>
<dbReference type="GO" id="GO:0005634">
    <property type="term" value="C:nucleus"/>
    <property type="evidence" value="ECO:0007669"/>
    <property type="project" value="TreeGrafter"/>
</dbReference>
<dbReference type="Pfam" id="PF00134">
    <property type="entry name" value="Cyclin_N"/>
    <property type="match status" value="1"/>
</dbReference>
<gene>
    <name evidence="3" type="primary">PCL1</name>
    <name evidence="3" type="ORF">H4R18_004107</name>
</gene>
<feature type="region of interest" description="Disordered" evidence="1">
    <location>
        <begin position="679"/>
        <end position="721"/>
    </location>
</feature>
<evidence type="ECO:0000256" key="1">
    <source>
        <dbReference type="SAM" id="MobiDB-lite"/>
    </source>
</evidence>
<comment type="caution">
    <text evidence="3">The sequence shown here is derived from an EMBL/GenBank/DDBJ whole genome shotgun (WGS) entry which is preliminary data.</text>
</comment>
<name>A0A9W8LFB8_9FUNG</name>
<sequence>MSAQPKDARGARPLHLNLSVPLTPYTLDAIQCEITKEMIAVIAVHARNVIPCTPAPALTAADRRPRTGSAERLPSPPTTPGTTLSSVPPLDTFITNLVLRSRVQAGTLVCTLVYLQRLRSRLPKEARGMECTCHRIFLATLIVAGKYLNDASPKNKYWARYSTVFTVAEVNLMEKQLLFLLDFDLRIDNADLNEAAAAFAAQDSKLAGPLTPTTPPTTAAPHPQAAAAGELPQAYSQYKAQHPAEAARLYPATLGLNRQSGALDVGAASAAAVAAAAAAEIQSSGTCRAATATARQLADTASASKRQTCYEGADTHQHQHQRRAASGIVHKAPPAATSALRTIPADEKLGPLPSPKKRAVSRGQHGNIPHPSPVYHCRAAGPQSGTSGPGTAHSACFFQPLEQASIKYASSRFQQQRYDPLAAPGCYAARSRTRASISIPSFRAVSAEAGAARPLPSTGASPTATGSTASGRPPKARHILRHQSTLPDFHKLGPRDEMRTPLSMCPETRVPSASALPALPLPARLASGGSHAHLEYSPVNTLVYEPSPASAATIGHHHHGSARPEHAHRYSRQPSSRRSALELAPQVSALPAALADVQRVPEAAEPAAAVPRQHDYDTDRTLSYAQNGLQHCCSAQPAPLQHPYHQHHSHHHSHSHKNPAGSGWQLKTKILHPLSTWFRSSRHQGGHGAPAPALPALSPGLARDPRCQPLHGCDVKSSGSS</sequence>
<feature type="region of interest" description="Disordered" evidence="1">
    <location>
        <begin position="636"/>
        <end position="663"/>
    </location>
</feature>
<accession>A0A9W8LFB8</accession>
<feature type="compositionally biased region" description="Basic residues" evidence="1">
    <location>
        <begin position="644"/>
        <end position="657"/>
    </location>
</feature>
<dbReference type="GO" id="GO:0000307">
    <property type="term" value="C:cyclin-dependent protein kinase holoenzyme complex"/>
    <property type="evidence" value="ECO:0007669"/>
    <property type="project" value="TreeGrafter"/>
</dbReference>
<feature type="domain" description="Cyclin N-terminal" evidence="2">
    <location>
        <begin position="92"/>
        <end position="186"/>
    </location>
</feature>
<feature type="compositionally biased region" description="Basic and acidic residues" evidence="1">
    <location>
        <begin position="488"/>
        <end position="499"/>
    </location>
</feature>
<feature type="region of interest" description="Disordered" evidence="1">
    <location>
        <begin position="551"/>
        <end position="580"/>
    </location>
</feature>
<feature type="region of interest" description="Disordered" evidence="1">
    <location>
        <begin position="60"/>
        <end position="87"/>
    </location>
</feature>
<evidence type="ECO:0000313" key="4">
    <source>
        <dbReference type="Proteomes" id="UP001140217"/>
    </source>
</evidence>
<dbReference type="AlphaFoldDB" id="A0A9W8LFB8"/>
<dbReference type="InterPro" id="IPR006671">
    <property type="entry name" value="Cyclin_N"/>
</dbReference>
<feature type="region of interest" description="Disordered" evidence="1">
    <location>
        <begin position="309"/>
        <end position="328"/>
    </location>
</feature>
<feature type="region of interest" description="Disordered" evidence="1">
    <location>
        <begin position="207"/>
        <end position="226"/>
    </location>
</feature>
<evidence type="ECO:0000259" key="2">
    <source>
        <dbReference type="Pfam" id="PF00134"/>
    </source>
</evidence>
<keyword evidence="4" id="KW-1185">Reference proteome</keyword>
<feature type="region of interest" description="Disordered" evidence="1">
    <location>
        <begin position="344"/>
        <end position="370"/>
    </location>
</feature>
<dbReference type="SUPFAM" id="SSF47954">
    <property type="entry name" value="Cyclin-like"/>
    <property type="match status" value="1"/>
</dbReference>
<dbReference type="CDD" id="cd20557">
    <property type="entry name" value="CYCLIN_ScPCL1-like"/>
    <property type="match status" value="1"/>
</dbReference>
<protein>
    <submittedName>
        <fullName evidence="3">PHO85 cyclin-1</fullName>
    </submittedName>
</protein>
<dbReference type="GO" id="GO:0016538">
    <property type="term" value="F:cyclin-dependent protein serine/threonine kinase regulator activity"/>
    <property type="evidence" value="ECO:0007669"/>
    <property type="project" value="TreeGrafter"/>
</dbReference>
<dbReference type="Gene3D" id="1.10.472.10">
    <property type="entry name" value="Cyclin-like"/>
    <property type="match status" value="1"/>
</dbReference>
<dbReference type="Proteomes" id="UP001140217">
    <property type="component" value="Unassembled WGS sequence"/>
</dbReference>
<organism evidence="3 4">
    <name type="scientific">Coemansia javaensis</name>
    <dbReference type="NCBI Taxonomy" id="2761396"/>
    <lineage>
        <taxon>Eukaryota</taxon>
        <taxon>Fungi</taxon>
        <taxon>Fungi incertae sedis</taxon>
        <taxon>Zoopagomycota</taxon>
        <taxon>Kickxellomycotina</taxon>
        <taxon>Kickxellomycetes</taxon>
        <taxon>Kickxellales</taxon>
        <taxon>Kickxellaceae</taxon>
        <taxon>Coemansia</taxon>
    </lineage>
</organism>
<feature type="region of interest" description="Disordered" evidence="1">
    <location>
        <begin position="449"/>
        <end position="475"/>
    </location>
</feature>
<dbReference type="InterPro" id="IPR013922">
    <property type="entry name" value="Cyclin_PHO80-like"/>
</dbReference>